<dbReference type="OrthoDB" id="9788081at2"/>
<dbReference type="CDD" id="cd03498">
    <property type="entry name" value="SQR_TypeB_2_TM"/>
    <property type="match status" value="1"/>
</dbReference>
<feature type="transmembrane region" description="Helical" evidence="8">
    <location>
        <begin position="205"/>
        <end position="228"/>
    </location>
</feature>
<keyword evidence="4" id="KW-0479">Metal-binding</keyword>
<dbReference type="RefSeq" id="WP_142006044.1">
    <property type="nucleotide sequence ID" value="NZ_CAJTBP010000001.1"/>
</dbReference>
<organism evidence="9 10">
    <name type="scientific">Barrientosiimonas humi</name>
    <dbReference type="NCBI Taxonomy" id="999931"/>
    <lineage>
        <taxon>Bacteria</taxon>
        <taxon>Bacillati</taxon>
        <taxon>Actinomycetota</taxon>
        <taxon>Actinomycetes</taxon>
        <taxon>Micrococcales</taxon>
        <taxon>Dermacoccaceae</taxon>
        <taxon>Barrientosiimonas</taxon>
    </lineage>
</organism>
<dbReference type="InterPro" id="IPR011138">
    <property type="entry name" value="Cytochrome_b-558"/>
</dbReference>
<keyword evidence="7 8" id="KW-0472">Membrane</keyword>
<evidence type="ECO:0000256" key="3">
    <source>
        <dbReference type="ARBA" id="ARBA00022692"/>
    </source>
</evidence>
<proteinExistence type="predicted"/>
<feature type="transmembrane region" description="Helical" evidence="8">
    <location>
        <begin position="165"/>
        <end position="184"/>
    </location>
</feature>
<evidence type="ECO:0000256" key="8">
    <source>
        <dbReference type="SAM" id="Phobius"/>
    </source>
</evidence>
<evidence type="ECO:0000256" key="7">
    <source>
        <dbReference type="ARBA" id="ARBA00023136"/>
    </source>
</evidence>
<dbReference type="GO" id="GO:0016020">
    <property type="term" value="C:membrane"/>
    <property type="evidence" value="ECO:0007669"/>
    <property type="project" value="InterPro"/>
</dbReference>
<dbReference type="EMBL" id="VFOK01000001">
    <property type="protein sequence ID" value="TQL34052.1"/>
    <property type="molecule type" value="Genomic_DNA"/>
</dbReference>
<dbReference type="NCBIfam" id="TIGR02046">
    <property type="entry name" value="sdhC_b558_fam"/>
    <property type="match status" value="1"/>
</dbReference>
<dbReference type="InterPro" id="IPR034804">
    <property type="entry name" value="SQR/QFR_C/D"/>
</dbReference>
<evidence type="ECO:0000313" key="9">
    <source>
        <dbReference type="EMBL" id="TQL34052.1"/>
    </source>
</evidence>
<dbReference type="Proteomes" id="UP000318336">
    <property type="component" value="Unassembled WGS sequence"/>
</dbReference>
<evidence type="ECO:0000256" key="1">
    <source>
        <dbReference type="ARBA" id="ARBA00004370"/>
    </source>
</evidence>
<dbReference type="Gene3D" id="1.20.1300.10">
    <property type="entry name" value="Fumarate reductase/succinate dehydrogenase, transmembrane subunit"/>
    <property type="match status" value="1"/>
</dbReference>
<accession>A0A542XDZ1</accession>
<dbReference type="Pfam" id="PF01127">
    <property type="entry name" value="Sdh_cyt"/>
    <property type="match status" value="1"/>
</dbReference>
<dbReference type="InterPro" id="IPR000701">
    <property type="entry name" value="SuccDH_FuR_B_TM-su"/>
</dbReference>
<evidence type="ECO:0000313" key="10">
    <source>
        <dbReference type="Proteomes" id="UP000318336"/>
    </source>
</evidence>
<feature type="transmembrane region" description="Helical" evidence="8">
    <location>
        <begin position="75"/>
        <end position="100"/>
    </location>
</feature>
<dbReference type="AlphaFoldDB" id="A0A542XDZ1"/>
<keyword evidence="2" id="KW-0349">Heme</keyword>
<feature type="transmembrane region" description="Helical" evidence="8">
    <location>
        <begin position="19"/>
        <end position="41"/>
    </location>
</feature>
<feature type="transmembrane region" description="Helical" evidence="8">
    <location>
        <begin position="121"/>
        <end position="138"/>
    </location>
</feature>
<evidence type="ECO:0000256" key="5">
    <source>
        <dbReference type="ARBA" id="ARBA00022989"/>
    </source>
</evidence>
<dbReference type="SUPFAM" id="SSF81343">
    <property type="entry name" value="Fumarate reductase respiratory complex transmembrane subunits"/>
    <property type="match status" value="1"/>
</dbReference>
<keyword evidence="6" id="KW-0408">Iron</keyword>
<name>A0A542XDZ1_9MICO</name>
<evidence type="ECO:0000256" key="2">
    <source>
        <dbReference type="ARBA" id="ARBA00022617"/>
    </source>
</evidence>
<keyword evidence="5 8" id="KW-1133">Transmembrane helix</keyword>
<protein>
    <submittedName>
        <fullName evidence="9">Succinate dehydrogenase / fumarate reductase cytochrome b subunit</fullName>
    </submittedName>
</protein>
<gene>
    <name evidence="9" type="ORF">FB554_2210</name>
</gene>
<comment type="caution">
    <text evidence="9">The sequence shown here is derived from an EMBL/GenBank/DDBJ whole genome shotgun (WGS) entry which is preliminary data.</text>
</comment>
<keyword evidence="10" id="KW-1185">Reference proteome</keyword>
<reference evidence="9 10" key="1">
    <citation type="submission" date="2019-06" db="EMBL/GenBank/DDBJ databases">
        <title>Sequencing the genomes of 1000 actinobacteria strains.</title>
        <authorList>
            <person name="Klenk H.-P."/>
        </authorList>
    </citation>
    <scope>NUCLEOTIDE SEQUENCE [LARGE SCALE GENOMIC DNA]</scope>
    <source>
        <strain evidence="9 10">DSM 24617</strain>
    </source>
</reference>
<comment type="subcellular location">
    <subcellularLocation>
        <location evidence="1">Membrane</location>
    </subcellularLocation>
</comment>
<evidence type="ECO:0000256" key="6">
    <source>
        <dbReference type="ARBA" id="ARBA00023004"/>
    </source>
</evidence>
<sequence length="234" mass="25274">MATNTLPAAERTSKAGTTLFLKTLMAVSGVVFVLFVAAHMAGNLKVLQGERSFNTYAEHIRTIGEPILPYAGLLWILRVGLIVSLVAHVASAAILAARASKARPQKYQVKKNPASTPSSRTMRWGGLALLLFVIFHLLQFTAPKMNFGDGQTGNPYQLLVGSFEIWWITLIYFAAMVALGLHLHHGVWSAAQTLGLTSTPKSRRIAKTAGAVVGLVISIGFILPPLLVQFDVIN</sequence>
<keyword evidence="3 8" id="KW-0812">Transmembrane</keyword>
<evidence type="ECO:0000256" key="4">
    <source>
        <dbReference type="ARBA" id="ARBA00022723"/>
    </source>
</evidence>